<reference evidence="1" key="1">
    <citation type="submission" date="2022-11" db="EMBL/GenBank/DDBJ databases">
        <title>Genome Resource of Sclerotinia nivalis Strain SnTB1, a Plant Pathogen Isolated from American Ginseng.</title>
        <authorList>
            <person name="Fan S."/>
        </authorList>
    </citation>
    <scope>NUCLEOTIDE SEQUENCE</scope>
    <source>
        <strain evidence="1">SnTB1</strain>
    </source>
</reference>
<evidence type="ECO:0000313" key="2">
    <source>
        <dbReference type="Proteomes" id="UP001152300"/>
    </source>
</evidence>
<proteinExistence type="predicted"/>
<accession>A0A9X0AEF6</accession>
<comment type="caution">
    <text evidence="1">The sequence shown here is derived from an EMBL/GenBank/DDBJ whole genome shotgun (WGS) entry which is preliminary data.</text>
</comment>
<name>A0A9X0AEF6_9HELO</name>
<protein>
    <submittedName>
        <fullName evidence="1">Uncharacterized protein</fullName>
    </submittedName>
</protein>
<dbReference type="AlphaFoldDB" id="A0A9X0AEF6"/>
<gene>
    <name evidence="1" type="ORF">OCU04_012309</name>
</gene>
<dbReference type="Proteomes" id="UP001152300">
    <property type="component" value="Unassembled WGS sequence"/>
</dbReference>
<dbReference type="EMBL" id="JAPEIS010000015">
    <property type="protein sequence ID" value="KAJ8059353.1"/>
    <property type="molecule type" value="Genomic_DNA"/>
</dbReference>
<evidence type="ECO:0000313" key="1">
    <source>
        <dbReference type="EMBL" id="KAJ8059353.1"/>
    </source>
</evidence>
<sequence length="178" mass="21197">MFDLIKYELYLFNNPKDSIHTRKLQIIIRNIIKVIKKNIIINTILKFEIRDIQSKSNINFSLIKETNIKKQIQFEGKIYKNIKLDIRVSKRKIKTFSESEPSKKKLLLQLLNENISSENKRLKIQMEYSIKPKLNTFITSQRSDTTINNNQEDTNIEDLNKMKFQKFNLKIEESSNTI</sequence>
<keyword evidence="2" id="KW-1185">Reference proteome</keyword>
<organism evidence="1 2">
    <name type="scientific">Sclerotinia nivalis</name>
    <dbReference type="NCBI Taxonomy" id="352851"/>
    <lineage>
        <taxon>Eukaryota</taxon>
        <taxon>Fungi</taxon>
        <taxon>Dikarya</taxon>
        <taxon>Ascomycota</taxon>
        <taxon>Pezizomycotina</taxon>
        <taxon>Leotiomycetes</taxon>
        <taxon>Helotiales</taxon>
        <taxon>Sclerotiniaceae</taxon>
        <taxon>Sclerotinia</taxon>
    </lineage>
</organism>